<proteinExistence type="predicted"/>
<evidence type="ECO:0000313" key="10">
    <source>
        <dbReference type="Proteomes" id="UP000197003"/>
    </source>
</evidence>
<evidence type="ECO:0000256" key="5">
    <source>
        <dbReference type="ARBA" id="ARBA00022777"/>
    </source>
</evidence>
<keyword evidence="7" id="KW-0812">Transmembrane</keyword>
<dbReference type="InterPro" id="IPR005467">
    <property type="entry name" value="His_kinase_dom"/>
</dbReference>
<dbReference type="GO" id="GO:0005524">
    <property type="term" value="F:ATP binding"/>
    <property type="evidence" value="ECO:0007669"/>
    <property type="project" value="UniProtKB-KW"/>
</dbReference>
<dbReference type="Proteomes" id="UP000197003">
    <property type="component" value="Chromosome"/>
</dbReference>
<dbReference type="PRINTS" id="PR00344">
    <property type="entry name" value="BCTRLSENSOR"/>
</dbReference>
<keyword evidence="3" id="KW-0808">Transferase</keyword>
<accession>A0A1Z3N7V0</accession>
<dbReference type="InterPro" id="IPR050980">
    <property type="entry name" value="2C_sensor_his_kinase"/>
</dbReference>
<dbReference type="SUPFAM" id="SSF55874">
    <property type="entry name" value="ATPase domain of HSP90 chaperone/DNA topoisomerase II/histidine kinase"/>
    <property type="match status" value="1"/>
</dbReference>
<feature type="transmembrane region" description="Helical" evidence="7">
    <location>
        <begin position="214"/>
        <end position="234"/>
    </location>
</feature>
<dbReference type="EC" id="2.7.13.3" evidence="2"/>
<feature type="transmembrane region" description="Helical" evidence="7">
    <location>
        <begin position="133"/>
        <end position="161"/>
    </location>
</feature>
<evidence type="ECO:0000259" key="8">
    <source>
        <dbReference type="PROSITE" id="PS50109"/>
    </source>
</evidence>
<feature type="transmembrane region" description="Helical" evidence="7">
    <location>
        <begin position="181"/>
        <end position="202"/>
    </location>
</feature>
<comment type="catalytic activity">
    <reaction evidence="1">
        <text>ATP + protein L-histidine = ADP + protein N-phospho-L-histidine.</text>
        <dbReference type="EC" id="2.7.13.3"/>
    </reaction>
</comment>
<keyword evidence="5 9" id="KW-0418">Kinase</keyword>
<dbReference type="Gene3D" id="3.30.565.10">
    <property type="entry name" value="Histidine kinase-like ATPase, C-terminal domain"/>
    <property type="match status" value="1"/>
</dbReference>
<feature type="transmembrane region" description="Helical" evidence="7">
    <location>
        <begin position="33"/>
        <end position="55"/>
    </location>
</feature>
<dbReference type="EMBL" id="CP020946">
    <property type="protein sequence ID" value="ASD63563.1"/>
    <property type="molecule type" value="Genomic_DNA"/>
</dbReference>
<dbReference type="PANTHER" id="PTHR44936:SF10">
    <property type="entry name" value="SENSOR PROTEIN RSTB"/>
    <property type="match status" value="1"/>
</dbReference>
<reference evidence="9 10" key="1">
    <citation type="submission" date="2017-04" db="EMBL/GenBank/DDBJ databases">
        <title>Whole genome sequence of Bdellovibrio bacteriovorus strain SSB218315.</title>
        <authorList>
            <person name="Oyedara O."/>
            <person name="Rodriguez-Perez M.A."/>
        </authorList>
    </citation>
    <scope>NUCLEOTIDE SEQUENCE [LARGE SCALE GENOMIC DNA]</scope>
    <source>
        <strain evidence="9 10">SSB218315</strain>
    </source>
</reference>
<evidence type="ECO:0000256" key="7">
    <source>
        <dbReference type="SAM" id="Phobius"/>
    </source>
</evidence>
<name>A0A1Z3N7V0_BDEBC</name>
<evidence type="ECO:0000256" key="1">
    <source>
        <dbReference type="ARBA" id="ARBA00000085"/>
    </source>
</evidence>
<dbReference type="GO" id="GO:0004673">
    <property type="term" value="F:protein histidine kinase activity"/>
    <property type="evidence" value="ECO:0007669"/>
    <property type="project" value="UniProtKB-EC"/>
</dbReference>
<keyword evidence="7" id="KW-0472">Membrane</keyword>
<dbReference type="InterPro" id="IPR003594">
    <property type="entry name" value="HATPase_dom"/>
</dbReference>
<keyword evidence="7" id="KW-1133">Transmembrane helix</keyword>
<dbReference type="PANTHER" id="PTHR44936">
    <property type="entry name" value="SENSOR PROTEIN CREC"/>
    <property type="match status" value="1"/>
</dbReference>
<dbReference type="Pfam" id="PF16927">
    <property type="entry name" value="HisKA_7TM"/>
    <property type="match status" value="1"/>
</dbReference>
<feature type="domain" description="Histidine kinase" evidence="8">
    <location>
        <begin position="392"/>
        <end position="598"/>
    </location>
</feature>
<dbReference type="OrthoDB" id="5297763at2"/>
<gene>
    <name evidence="9" type="ORF">B9G79_08245</name>
</gene>
<organism evidence="9 10">
    <name type="scientific">Bdellovibrio bacteriovorus</name>
    <dbReference type="NCBI Taxonomy" id="959"/>
    <lineage>
        <taxon>Bacteria</taxon>
        <taxon>Pseudomonadati</taxon>
        <taxon>Bdellovibrionota</taxon>
        <taxon>Bdellovibrionia</taxon>
        <taxon>Bdellovibrionales</taxon>
        <taxon>Pseudobdellovibrionaceae</taxon>
        <taxon>Bdellovibrio</taxon>
    </lineage>
</organism>
<evidence type="ECO:0000256" key="2">
    <source>
        <dbReference type="ARBA" id="ARBA00012438"/>
    </source>
</evidence>
<dbReference type="AlphaFoldDB" id="A0A1Z3N7V0"/>
<protein>
    <recommendedName>
        <fullName evidence="2">histidine kinase</fullName>
        <ecNumber evidence="2">2.7.13.3</ecNumber>
    </recommendedName>
</protein>
<dbReference type="InterPro" id="IPR004358">
    <property type="entry name" value="Sig_transdc_His_kin-like_C"/>
</dbReference>
<dbReference type="InterPro" id="IPR031621">
    <property type="entry name" value="HisKA_7TM"/>
</dbReference>
<dbReference type="SMART" id="SM00387">
    <property type="entry name" value="HATPase_c"/>
    <property type="match status" value="1"/>
</dbReference>
<keyword evidence="4" id="KW-0547">Nucleotide-binding</keyword>
<evidence type="ECO:0000313" key="9">
    <source>
        <dbReference type="EMBL" id="ASD63563.1"/>
    </source>
</evidence>
<evidence type="ECO:0000256" key="4">
    <source>
        <dbReference type="ARBA" id="ARBA00022741"/>
    </source>
</evidence>
<dbReference type="Pfam" id="PF02518">
    <property type="entry name" value="HATPase_c"/>
    <property type="match status" value="1"/>
</dbReference>
<evidence type="ECO:0000256" key="6">
    <source>
        <dbReference type="ARBA" id="ARBA00022840"/>
    </source>
</evidence>
<keyword evidence="6" id="KW-0067">ATP-binding</keyword>
<dbReference type="InterPro" id="IPR036890">
    <property type="entry name" value="HATPase_C_sf"/>
</dbReference>
<evidence type="ECO:0000256" key="3">
    <source>
        <dbReference type="ARBA" id="ARBA00022679"/>
    </source>
</evidence>
<feature type="transmembrane region" description="Helical" evidence="7">
    <location>
        <begin position="67"/>
        <end position="88"/>
    </location>
</feature>
<dbReference type="PROSITE" id="PS50109">
    <property type="entry name" value="HIS_KIN"/>
    <property type="match status" value="1"/>
</dbReference>
<feature type="transmembrane region" description="Helical" evidence="7">
    <location>
        <begin position="100"/>
        <end position="121"/>
    </location>
</feature>
<sequence length="600" mass="66060">MHSILVGFVEKGKSALCIKFRCTQRPTGYNLSMAIILVFLSTALSFLISSVFAVRSWAYRRSYIHRLVFIIEVGYALWAFSIISVFAIDDMAFKIFMTHVRMLGLPLLFPSWALLGAGLFLPRVSAKLRQYWYVVFAFPVLMIVGNLLAMAGLPAASRWMYYDFQLIPGMSGLVDFTRGPGVLATFAFGAVAIAVGFAFLIYAVCTLKGRRWKYALVFLAAALWPFALEGLVLLSPADLHLRQLKIAALWPFIWGLHYAANKGDVLEITSLAQQKVFEQLPGPVVILNARSEYWGGNAAASEVLGLKDSWQGRLAVEIPVLRDIISGAERFQIHGLSYQIRRHNLEGDSLESQAQVYLLNDVTELEESNKALKDLNGEILKMYRFNKRVQTVLAHDLTGALAGTQLLLGGVSREDGVLTPDSLVRVREAHKASLELLRNILVWSHEGESRESVDLKTRVNAAVGHLAPQILQKNVSVNVDLPTGEVQLWGSIRVVETILRNLLSNAVKFSPEGGTIQVTGLIMGNQVELTIQDQGPGVSAEIMASLSDSGSVMSSQDDGFGVGLKFTKDFVNQMGGVLIFDPNVVQGTRVSVRFPIGFPV</sequence>